<dbReference type="Pfam" id="PF13459">
    <property type="entry name" value="Fer4_15"/>
    <property type="match status" value="1"/>
</dbReference>
<reference evidence="9" key="1">
    <citation type="journal article" date="2019" name="Int. J. Syst. Evol. Microbiol.">
        <title>The Global Catalogue of Microorganisms (GCM) 10K type strain sequencing project: providing services to taxonomists for standard genome sequencing and annotation.</title>
        <authorList>
            <consortium name="The Broad Institute Genomics Platform"/>
            <consortium name="The Broad Institute Genome Sequencing Center for Infectious Disease"/>
            <person name="Wu L."/>
            <person name="Ma J."/>
        </authorList>
    </citation>
    <scope>NUCLEOTIDE SEQUENCE [LARGE SCALE GENOMIC DNA]</scope>
    <source>
        <strain evidence="9">JCM 9458</strain>
    </source>
</reference>
<dbReference type="PANTHER" id="PTHR36923:SF3">
    <property type="entry name" value="FERREDOXIN"/>
    <property type="match status" value="1"/>
</dbReference>
<dbReference type="Proteomes" id="UP001501676">
    <property type="component" value="Unassembled WGS sequence"/>
</dbReference>
<keyword evidence="3" id="KW-0479">Metal-binding</keyword>
<organism evidence="8 9">
    <name type="scientific">Cryptosporangium minutisporangium</name>
    <dbReference type="NCBI Taxonomy" id="113569"/>
    <lineage>
        <taxon>Bacteria</taxon>
        <taxon>Bacillati</taxon>
        <taxon>Actinomycetota</taxon>
        <taxon>Actinomycetes</taxon>
        <taxon>Cryptosporangiales</taxon>
        <taxon>Cryptosporangiaceae</taxon>
        <taxon>Cryptosporangium</taxon>
    </lineage>
</organism>
<name>A0ABP6T129_9ACTN</name>
<proteinExistence type="predicted"/>
<evidence type="ECO:0000256" key="6">
    <source>
        <dbReference type="ARBA" id="ARBA00023014"/>
    </source>
</evidence>
<evidence type="ECO:0000256" key="3">
    <source>
        <dbReference type="ARBA" id="ARBA00022723"/>
    </source>
</evidence>
<sequence length="67" mass="6997">MSVAVAVDRDRCQGSGACLFHAEITFGLDADDRVVLGDDRDPEAALRAAADACPTQAISLADPHQEA</sequence>
<gene>
    <name evidence="8" type="ORF">GCM10020369_39110</name>
</gene>
<comment type="caution">
    <text evidence="8">The sequence shown here is derived from an EMBL/GenBank/DDBJ whole genome shotgun (WGS) entry which is preliminary data.</text>
</comment>
<keyword evidence="2" id="KW-0813">Transport</keyword>
<keyword evidence="7" id="KW-0003">3Fe-4S</keyword>
<keyword evidence="5" id="KW-0408">Iron</keyword>
<evidence type="ECO:0000313" key="9">
    <source>
        <dbReference type="Proteomes" id="UP001501676"/>
    </source>
</evidence>
<dbReference type="Gene3D" id="3.30.70.20">
    <property type="match status" value="1"/>
</dbReference>
<evidence type="ECO:0000256" key="4">
    <source>
        <dbReference type="ARBA" id="ARBA00022982"/>
    </source>
</evidence>
<evidence type="ECO:0000256" key="7">
    <source>
        <dbReference type="ARBA" id="ARBA00023291"/>
    </source>
</evidence>
<evidence type="ECO:0000256" key="2">
    <source>
        <dbReference type="ARBA" id="ARBA00022448"/>
    </source>
</evidence>
<keyword evidence="6" id="KW-0411">Iron-sulfur</keyword>
<dbReference type="SUPFAM" id="SSF54862">
    <property type="entry name" value="4Fe-4S ferredoxins"/>
    <property type="match status" value="1"/>
</dbReference>
<dbReference type="InterPro" id="IPR051269">
    <property type="entry name" value="Fe-S_cluster_ET"/>
</dbReference>
<evidence type="ECO:0000256" key="5">
    <source>
        <dbReference type="ARBA" id="ARBA00023004"/>
    </source>
</evidence>
<evidence type="ECO:0000256" key="1">
    <source>
        <dbReference type="ARBA" id="ARBA00001927"/>
    </source>
</evidence>
<dbReference type="EMBL" id="BAAAYN010000024">
    <property type="protein sequence ID" value="GAA3389345.1"/>
    <property type="molecule type" value="Genomic_DNA"/>
</dbReference>
<accession>A0ABP6T129</accession>
<evidence type="ECO:0008006" key="10">
    <source>
        <dbReference type="Google" id="ProtNLM"/>
    </source>
</evidence>
<dbReference type="PANTHER" id="PTHR36923">
    <property type="entry name" value="FERREDOXIN"/>
    <property type="match status" value="1"/>
</dbReference>
<protein>
    <recommendedName>
        <fullName evidence="10">Ferredoxin</fullName>
    </recommendedName>
</protein>
<keyword evidence="9" id="KW-1185">Reference proteome</keyword>
<evidence type="ECO:0000313" key="8">
    <source>
        <dbReference type="EMBL" id="GAA3389345.1"/>
    </source>
</evidence>
<keyword evidence="4" id="KW-0249">Electron transport</keyword>
<comment type="cofactor">
    <cofactor evidence="1">
        <name>[3Fe-4S] cluster</name>
        <dbReference type="ChEBI" id="CHEBI:21137"/>
    </cofactor>
</comment>